<sequence length="190" mass="20171">MKSSMQLSVLAIAAALSSTNAFVPAATRSITSVANTELYAKGFGAPAPEPRGKSEGQVERDQKASKYDEIAATGGQEYRIFVRQFGSDDASWLPTGSIAVPRGSQVSDAVFANEEGLRSAIVRAYPKLKGSEMEFEYGYNLKIYPDDPVQVASKSMGNSSGPSVGNWISNLLSPVDASGVAQPVVEEKKD</sequence>
<organism evidence="3">
    <name type="scientific">Skeletonema marinoi</name>
    <dbReference type="NCBI Taxonomy" id="267567"/>
    <lineage>
        <taxon>Eukaryota</taxon>
        <taxon>Sar</taxon>
        <taxon>Stramenopiles</taxon>
        <taxon>Ochrophyta</taxon>
        <taxon>Bacillariophyta</taxon>
        <taxon>Coscinodiscophyceae</taxon>
        <taxon>Thalassiosirophycidae</taxon>
        <taxon>Thalassiosirales</taxon>
        <taxon>Skeletonemataceae</taxon>
        <taxon>Skeletonema</taxon>
        <taxon>Skeletonema marinoi-dohrnii complex</taxon>
    </lineage>
</organism>
<feature type="signal peptide" evidence="2">
    <location>
        <begin position="1"/>
        <end position="21"/>
    </location>
</feature>
<proteinExistence type="predicted"/>
<feature type="compositionally biased region" description="Basic and acidic residues" evidence="1">
    <location>
        <begin position="50"/>
        <end position="66"/>
    </location>
</feature>
<reference evidence="3" key="1">
    <citation type="submission" date="2021-01" db="EMBL/GenBank/DDBJ databases">
        <authorList>
            <person name="Corre E."/>
            <person name="Pelletier E."/>
            <person name="Niang G."/>
            <person name="Scheremetjew M."/>
            <person name="Finn R."/>
            <person name="Kale V."/>
            <person name="Holt S."/>
            <person name="Cochrane G."/>
            <person name="Meng A."/>
            <person name="Brown T."/>
            <person name="Cohen L."/>
        </authorList>
    </citation>
    <scope>NUCLEOTIDE SEQUENCE</scope>
    <source>
        <strain evidence="3">SM1012Den-03</strain>
    </source>
</reference>
<accession>A0A6V0XB29</accession>
<evidence type="ECO:0008006" key="4">
    <source>
        <dbReference type="Google" id="ProtNLM"/>
    </source>
</evidence>
<name>A0A6V0XB29_9STRA</name>
<dbReference type="EMBL" id="HBGZ01015347">
    <property type="protein sequence ID" value="CAD9602838.1"/>
    <property type="molecule type" value="Transcribed_RNA"/>
</dbReference>
<feature type="region of interest" description="Disordered" evidence="1">
    <location>
        <begin position="44"/>
        <end position="66"/>
    </location>
</feature>
<dbReference type="Pfam" id="PF20133">
    <property type="entry name" value="HHL1-like"/>
    <property type="match status" value="1"/>
</dbReference>
<evidence type="ECO:0000313" key="3">
    <source>
        <dbReference type="EMBL" id="CAD9602838.1"/>
    </source>
</evidence>
<dbReference type="AlphaFoldDB" id="A0A6V0XB29"/>
<gene>
    <name evidence="3" type="ORF">SMAR0320_LOCUS10953</name>
</gene>
<feature type="chain" id="PRO_5030160678" description="PS II complex 12 kDa extrinsic protein" evidence="2">
    <location>
        <begin position="22"/>
        <end position="190"/>
    </location>
</feature>
<dbReference type="InterPro" id="IPR045388">
    <property type="entry name" value="HHL1-like"/>
</dbReference>
<evidence type="ECO:0000256" key="1">
    <source>
        <dbReference type="SAM" id="MobiDB-lite"/>
    </source>
</evidence>
<evidence type="ECO:0000256" key="2">
    <source>
        <dbReference type="SAM" id="SignalP"/>
    </source>
</evidence>
<keyword evidence="2" id="KW-0732">Signal</keyword>
<protein>
    <recommendedName>
        <fullName evidence="4">PS II complex 12 kDa extrinsic protein</fullName>
    </recommendedName>
</protein>